<organism evidence="2 3">
    <name type="scientific">Gymnopus androsaceus JB14</name>
    <dbReference type="NCBI Taxonomy" id="1447944"/>
    <lineage>
        <taxon>Eukaryota</taxon>
        <taxon>Fungi</taxon>
        <taxon>Dikarya</taxon>
        <taxon>Basidiomycota</taxon>
        <taxon>Agaricomycotina</taxon>
        <taxon>Agaricomycetes</taxon>
        <taxon>Agaricomycetidae</taxon>
        <taxon>Agaricales</taxon>
        <taxon>Marasmiineae</taxon>
        <taxon>Omphalotaceae</taxon>
        <taxon>Gymnopus</taxon>
    </lineage>
</organism>
<feature type="compositionally biased region" description="Low complexity" evidence="1">
    <location>
        <begin position="141"/>
        <end position="163"/>
    </location>
</feature>
<evidence type="ECO:0000313" key="2">
    <source>
        <dbReference type="EMBL" id="KAE9401822.1"/>
    </source>
</evidence>
<feature type="compositionally biased region" description="Low complexity" evidence="1">
    <location>
        <begin position="230"/>
        <end position="245"/>
    </location>
</feature>
<dbReference type="Proteomes" id="UP000799118">
    <property type="component" value="Unassembled WGS sequence"/>
</dbReference>
<evidence type="ECO:0000313" key="3">
    <source>
        <dbReference type="Proteomes" id="UP000799118"/>
    </source>
</evidence>
<accession>A0A6A4HRS2</accession>
<dbReference type="EMBL" id="ML769441">
    <property type="protein sequence ID" value="KAE9401822.1"/>
    <property type="molecule type" value="Genomic_DNA"/>
</dbReference>
<name>A0A6A4HRS2_9AGAR</name>
<sequence>MSHSAANYRHARTPNGEVISRRLTINVSNIPFPSSTRKRPQLKEYRFYDPADGTRNSQDVTLVTTSTTGEMVESRMHCEERPIRDHISTSPHQGHYGHPHPSPATASPLSPKSSYTGTAEFDYCMHAGLSPPPMTSPAPSPSILSASLRRDSSSSAGRSTGSRHATPVPLSRTVSRSGSVSDWEVMYELGLPRPGTIDYAYSPATSPLSPSYGFASAPSPQSTTRKAGVASSSGSRSRHGSPAPSYHGAPSPAASVRSPLGR</sequence>
<proteinExistence type="predicted"/>
<keyword evidence="3" id="KW-1185">Reference proteome</keyword>
<gene>
    <name evidence="2" type="ORF">BT96DRAFT_918577</name>
</gene>
<feature type="compositionally biased region" description="Pro residues" evidence="1">
    <location>
        <begin position="130"/>
        <end position="140"/>
    </location>
</feature>
<feature type="compositionally biased region" description="Polar residues" evidence="1">
    <location>
        <begin position="104"/>
        <end position="113"/>
    </location>
</feature>
<feature type="region of interest" description="Disordered" evidence="1">
    <location>
        <begin position="86"/>
        <end position="113"/>
    </location>
</feature>
<feature type="region of interest" description="Disordered" evidence="1">
    <location>
        <begin position="210"/>
        <end position="262"/>
    </location>
</feature>
<dbReference type="AlphaFoldDB" id="A0A6A4HRS2"/>
<reference evidence="2" key="1">
    <citation type="journal article" date="2019" name="Environ. Microbiol.">
        <title>Fungal ecological strategies reflected in gene transcription - a case study of two litter decomposers.</title>
        <authorList>
            <person name="Barbi F."/>
            <person name="Kohler A."/>
            <person name="Barry K."/>
            <person name="Baskaran P."/>
            <person name="Daum C."/>
            <person name="Fauchery L."/>
            <person name="Ihrmark K."/>
            <person name="Kuo A."/>
            <person name="LaButti K."/>
            <person name="Lipzen A."/>
            <person name="Morin E."/>
            <person name="Grigoriev I.V."/>
            <person name="Henrissat B."/>
            <person name="Lindahl B."/>
            <person name="Martin F."/>
        </authorList>
    </citation>
    <scope>NUCLEOTIDE SEQUENCE</scope>
    <source>
        <strain evidence="2">JB14</strain>
    </source>
</reference>
<protein>
    <submittedName>
        <fullName evidence="2">Uncharacterized protein</fullName>
    </submittedName>
</protein>
<feature type="region of interest" description="Disordered" evidence="1">
    <location>
        <begin position="130"/>
        <end position="182"/>
    </location>
</feature>
<evidence type="ECO:0000256" key="1">
    <source>
        <dbReference type="SAM" id="MobiDB-lite"/>
    </source>
</evidence>